<dbReference type="Pfam" id="PF00122">
    <property type="entry name" value="E1-E2_ATPase"/>
    <property type="match status" value="1"/>
</dbReference>
<dbReference type="EMBL" id="LFIW01000874">
    <property type="protein sequence ID" value="KZL84445.1"/>
    <property type="molecule type" value="Genomic_DNA"/>
</dbReference>
<feature type="transmembrane region" description="Helical" evidence="7">
    <location>
        <begin position="627"/>
        <end position="646"/>
    </location>
</feature>
<dbReference type="Gene3D" id="3.40.1110.10">
    <property type="entry name" value="Calcium-transporting ATPase, cytoplasmic domain N"/>
    <property type="match status" value="1"/>
</dbReference>
<comment type="caution">
    <text evidence="10">The sequence shown here is derived from an EMBL/GenBank/DDBJ whole genome shotgun (WGS) entry which is preliminary data.</text>
</comment>
<feature type="transmembrane region" description="Helical" evidence="7">
    <location>
        <begin position="873"/>
        <end position="899"/>
    </location>
</feature>
<evidence type="ECO:0000256" key="7">
    <source>
        <dbReference type="RuleBase" id="RU362081"/>
    </source>
</evidence>
<dbReference type="Pfam" id="PF00403">
    <property type="entry name" value="HMA"/>
    <property type="match status" value="1"/>
</dbReference>
<evidence type="ECO:0000256" key="8">
    <source>
        <dbReference type="SAM" id="MobiDB-lite"/>
    </source>
</evidence>
<evidence type="ECO:0000256" key="1">
    <source>
        <dbReference type="ARBA" id="ARBA00004370"/>
    </source>
</evidence>
<dbReference type="SUPFAM" id="SSF55008">
    <property type="entry name" value="HMA, heavy metal-associated domain"/>
    <property type="match status" value="1"/>
</dbReference>
<dbReference type="InterPro" id="IPR023214">
    <property type="entry name" value="HAD_sf"/>
</dbReference>
<dbReference type="InterPro" id="IPR056236">
    <property type="entry name" value="HMA_PCA1"/>
</dbReference>
<dbReference type="SFLD" id="SFLDS00003">
    <property type="entry name" value="Haloacid_Dehalogenase"/>
    <property type="match status" value="1"/>
</dbReference>
<dbReference type="PRINTS" id="PR00119">
    <property type="entry name" value="CATATPASE"/>
</dbReference>
<feature type="transmembrane region" description="Helical" evidence="7">
    <location>
        <begin position="911"/>
        <end position="941"/>
    </location>
</feature>
<gene>
    <name evidence="10" type="ORF">CI238_03579</name>
</gene>
<dbReference type="InterPro" id="IPR018303">
    <property type="entry name" value="ATPase_P-typ_P_site"/>
</dbReference>
<dbReference type="PANTHER" id="PTHR46594:SF4">
    <property type="entry name" value="P-TYPE CATION-TRANSPORTING ATPASE"/>
    <property type="match status" value="1"/>
</dbReference>
<dbReference type="GO" id="GO:0019829">
    <property type="term" value="F:ATPase-coupled monoatomic cation transmembrane transporter activity"/>
    <property type="evidence" value="ECO:0007669"/>
    <property type="project" value="InterPro"/>
</dbReference>
<dbReference type="PROSITE" id="PS01229">
    <property type="entry name" value="COF_2"/>
    <property type="match status" value="1"/>
</dbReference>
<reference evidence="10 11" key="1">
    <citation type="submission" date="2015-06" db="EMBL/GenBank/DDBJ databases">
        <title>Survival trade-offs in plant roots during colonization by closely related pathogenic and mutualistic fungi.</title>
        <authorList>
            <person name="Hacquard S."/>
            <person name="Kracher B."/>
            <person name="Hiruma K."/>
            <person name="Weinman A."/>
            <person name="Muench P."/>
            <person name="Garrido Oter R."/>
            <person name="Ver Loren van Themaat E."/>
            <person name="Dallerey J.-F."/>
            <person name="Damm U."/>
            <person name="Henrissat B."/>
            <person name="Lespinet O."/>
            <person name="Thon M."/>
            <person name="Kemen E."/>
            <person name="McHardy A.C."/>
            <person name="Schulze-Lefert P."/>
            <person name="O'Connell R.J."/>
        </authorList>
    </citation>
    <scope>NUCLEOTIDE SEQUENCE [LARGE SCALE GENOMIC DNA]</scope>
    <source>
        <strain evidence="10 11">MAFF 238704</strain>
    </source>
</reference>
<dbReference type="SFLD" id="SFLDG00002">
    <property type="entry name" value="C1.7:_P-type_atpase_like"/>
    <property type="match status" value="1"/>
</dbReference>
<dbReference type="GO" id="GO:0005524">
    <property type="term" value="F:ATP binding"/>
    <property type="evidence" value="ECO:0007669"/>
    <property type="project" value="UniProtKB-UniRule"/>
</dbReference>
<keyword evidence="7" id="KW-0067">ATP-binding</keyword>
<dbReference type="SUPFAM" id="SSF81665">
    <property type="entry name" value="Calcium ATPase, transmembrane domain M"/>
    <property type="match status" value="1"/>
</dbReference>
<dbReference type="InterPro" id="IPR036163">
    <property type="entry name" value="HMA_dom_sf"/>
</dbReference>
<feature type="domain" description="HMA" evidence="9">
    <location>
        <begin position="474"/>
        <end position="541"/>
    </location>
</feature>
<keyword evidence="7" id="KW-0547">Nucleotide-binding</keyword>
<evidence type="ECO:0000256" key="4">
    <source>
        <dbReference type="ARBA" id="ARBA00022967"/>
    </source>
</evidence>
<keyword evidence="5 7" id="KW-1133">Transmembrane helix</keyword>
<dbReference type="InterPro" id="IPR023298">
    <property type="entry name" value="ATPase_P-typ_TM_dom_sf"/>
</dbReference>
<comment type="similarity">
    <text evidence="7">Belongs to the cation transport ATPase (P-type) (TC 3.A.3) family. Type IB subfamily.</text>
</comment>
<feature type="region of interest" description="Disordered" evidence="8">
    <location>
        <begin position="397"/>
        <end position="416"/>
    </location>
</feature>
<dbReference type="Gene3D" id="3.40.50.1000">
    <property type="entry name" value="HAD superfamily/HAD-like"/>
    <property type="match status" value="1"/>
</dbReference>
<evidence type="ECO:0000256" key="2">
    <source>
        <dbReference type="ARBA" id="ARBA00022692"/>
    </source>
</evidence>
<dbReference type="NCBIfam" id="TIGR01494">
    <property type="entry name" value="ATPase_P-type"/>
    <property type="match status" value="1"/>
</dbReference>
<dbReference type="InterPro" id="IPR001757">
    <property type="entry name" value="P_typ_ATPase"/>
</dbReference>
<name>A0A167DX12_COLIC</name>
<evidence type="ECO:0000256" key="3">
    <source>
        <dbReference type="ARBA" id="ARBA00022723"/>
    </source>
</evidence>
<dbReference type="Pfam" id="PF24534">
    <property type="entry name" value="HMA_PCA1"/>
    <property type="match status" value="1"/>
</dbReference>
<organism evidence="10 11">
    <name type="scientific">Colletotrichum incanum</name>
    <name type="common">Soybean anthracnose fungus</name>
    <dbReference type="NCBI Taxonomy" id="1573173"/>
    <lineage>
        <taxon>Eukaryota</taxon>
        <taxon>Fungi</taxon>
        <taxon>Dikarya</taxon>
        <taxon>Ascomycota</taxon>
        <taxon>Pezizomycotina</taxon>
        <taxon>Sordariomycetes</taxon>
        <taxon>Hypocreomycetidae</taxon>
        <taxon>Glomerellales</taxon>
        <taxon>Glomerellaceae</taxon>
        <taxon>Colletotrichum</taxon>
        <taxon>Colletotrichum spaethianum species complex</taxon>
    </lineage>
</organism>
<dbReference type="GO" id="GO:0030003">
    <property type="term" value="P:intracellular monoatomic cation homeostasis"/>
    <property type="evidence" value="ECO:0007669"/>
    <property type="project" value="UniProtKB-ARBA"/>
</dbReference>
<feature type="transmembrane region" description="Helical" evidence="7">
    <location>
        <begin position="652"/>
        <end position="674"/>
    </location>
</feature>
<evidence type="ECO:0000313" key="11">
    <source>
        <dbReference type="Proteomes" id="UP000076584"/>
    </source>
</evidence>
<dbReference type="GO" id="GO:0016887">
    <property type="term" value="F:ATP hydrolysis activity"/>
    <property type="evidence" value="ECO:0007669"/>
    <property type="project" value="InterPro"/>
</dbReference>
<keyword evidence="4" id="KW-1278">Translocase</keyword>
<feature type="transmembrane region" description="Helical" evidence="7">
    <location>
        <begin position="1230"/>
        <end position="1255"/>
    </location>
</feature>
<dbReference type="PANTHER" id="PTHR46594">
    <property type="entry name" value="P-TYPE CATION-TRANSPORTING ATPASE"/>
    <property type="match status" value="1"/>
</dbReference>
<evidence type="ECO:0000313" key="10">
    <source>
        <dbReference type="EMBL" id="KZL84445.1"/>
    </source>
</evidence>
<keyword evidence="3 7" id="KW-0479">Metal-binding</keyword>
<keyword evidence="2 7" id="KW-0812">Transmembrane</keyword>
<evidence type="ECO:0000256" key="6">
    <source>
        <dbReference type="ARBA" id="ARBA00023136"/>
    </source>
</evidence>
<dbReference type="InterPro" id="IPR008250">
    <property type="entry name" value="ATPase_P-typ_transduc_dom_A_sf"/>
</dbReference>
<dbReference type="FunFam" id="2.70.150.10:FF:000002">
    <property type="entry name" value="Copper-transporting ATPase 1, putative"/>
    <property type="match status" value="1"/>
</dbReference>
<dbReference type="CDD" id="cd00371">
    <property type="entry name" value="HMA"/>
    <property type="match status" value="1"/>
</dbReference>
<dbReference type="Gene3D" id="2.70.150.10">
    <property type="entry name" value="Calcium-transporting ATPase, cytoplasmic transduction domain A"/>
    <property type="match status" value="1"/>
</dbReference>
<dbReference type="InterPro" id="IPR027256">
    <property type="entry name" value="P-typ_ATPase_IB"/>
</dbReference>
<dbReference type="NCBIfam" id="TIGR01511">
    <property type="entry name" value="ATPase-IB1_Cu"/>
    <property type="match status" value="1"/>
</dbReference>
<sequence length="1285" mass="135748">MTALTPDEAKHQQRGRDFTAMACESGCCGPPRDQPIPSNAEPLPTPSQSRYEVESSCNDADPSAGPTEVQDDYCSVGNVPGEGRDNDGNCHKGCCSSPSASDTIRLGSIQTVVEDSYVTPNGDVGICVRLCCSAIDDTTTEAIEVQADDDRKKCCATKDDTIDSCCSLKPKTKDVYSQRNRGQKDETKSVDACGSQIIDVKDDCCAPKPSVAKDCNKGCSSLQAGSKDKCDLPIESNLDDVCCVIESQPGDDCKKNCCSSSPSSMKAKEEKAPVCCEGKTSPCCDSTCIDRLALRECASKMASASHHSSGASASDDVCSGGEYGKPCRRHARTVRQTYQAKLDALGCICRALLALGQESCCAPRERSVQKRSSIKSSGSRVSVDSCCATAVAPPACGSNGRTRKKKGSRSASYGVKGDGCADGCCAKPKAPSIAGSCIDSCCDATKPAAAVMETSKHVVNDAITDVERGLSGKEHVILSISGMTCTGCETKLRRTLATVDAVQNLKTSLVLARAEFDLDMSAGSVVEVIKHLERTTEFKCEKITSQGASIGILTPGDPQEFINQPWPEGVTDIRMVDKTSVHVEFDAEVIGARDLTINGWSTPVKLAPLRADPTLEAGSEHVRNMGLITLLSIALTIPVLVMAWAPLPEREIAYGSASLALATIVQIVVAGPFYPKALKSLIFSRVIEMDLLIVLSTSAAYIFSVVSFGFLVSRNPLSTGEFFETSTLLVTLIMVGRYVSALARQKAVESISIRSLQTSTALIVDPSGEEKEIDARLLQYGDVFKVVPDSRVPTDGTVISGSSELDESMMTGESKTIEKYAGSSLIAGSINGSGTLNVRLTRLPGDNTISNIAGMVDEAKLSKPKIQDIADRVASYFVPVVVGITIVTFSIWIAVGITIRKQSGSEATIQAVTYAITVLIVSCPCAIGLAVPMVIVIASGVAAERGVIFKSADSIEVAYKTSQVVFDKTGTITNGKLTIAEEYYFTDDVKSTKALILGLVGNIKHPVSVAVAAHLKAINISAFAVPDAKTLTGKGVEAIVSGRKLRAGNSRWLGFSADPRVEPILSKGYTAFCFTIDNTLAAVFGLEDSIRPDALETIAALQASGIAVHVLSGDDDGAVRAVAAQLGIPDTNVRSRCTPGDKQAYIQTLLSRPVSANPRKILKSKPREPVVIFCGDGTNDAVALAQATIGVHMNEGTDVAKSAADVVLMRPSLTGILTAISISKKAIHRIAFNFGWSFVYNLFAILLGAGAFVNARIPPEFAGLGELASVLPVIAAAVLLRWTKV</sequence>
<evidence type="ECO:0000259" key="9">
    <source>
        <dbReference type="PROSITE" id="PS50846"/>
    </source>
</evidence>
<dbReference type="NCBIfam" id="TIGR01525">
    <property type="entry name" value="ATPase-IB_hvy"/>
    <property type="match status" value="1"/>
</dbReference>
<feature type="compositionally biased region" description="Polar residues" evidence="8">
    <location>
        <begin position="46"/>
        <end position="58"/>
    </location>
</feature>
<keyword evidence="6 7" id="KW-0472">Membrane</keyword>
<keyword evidence="11" id="KW-1185">Reference proteome</keyword>
<dbReference type="PROSITE" id="PS00154">
    <property type="entry name" value="ATPASE_E1_E2"/>
    <property type="match status" value="1"/>
</dbReference>
<dbReference type="InterPro" id="IPR023299">
    <property type="entry name" value="ATPase_P-typ_cyto_dom_N"/>
</dbReference>
<dbReference type="GO" id="GO:0046872">
    <property type="term" value="F:metal ion binding"/>
    <property type="evidence" value="ECO:0007669"/>
    <property type="project" value="UniProtKB-KW"/>
</dbReference>
<dbReference type="SUPFAM" id="SSF81653">
    <property type="entry name" value="Calcium ATPase, transduction domain A"/>
    <property type="match status" value="1"/>
</dbReference>
<feature type="transmembrane region" description="Helical" evidence="7">
    <location>
        <begin position="686"/>
        <end position="710"/>
    </location>
</feature>
<dbReference type="SUPFAM" id="SSF56784">
    <property type="entry name" value="HAD-like"/>
    <property type="match status" value="1"/>
</dbReference>
<dbReference type="InterPro" id="IPR036412">
    <property type="entry name" value="HAD-like_sf"/>
</dbReference>
<dbReference type="GO" id="GO:0016020">
    <property type="term" value="C:membrane"/>
    <property type="evidence" value="ECO:0007669"/>
    <property type="project" value="UniProtKB-SubCell"/>
</dbReference>
<dbReference type="PROSITE" id="PS50846">
    <property type="entry name" value="HMA_2"/>
    <property type="match status" value="1"/>
</dbReference>
<protein>
    <submittedName>
        <fullName evidence="10">Copper-translocating P-type atpase</fullName>
    </submittedName>
</protein>
<proteinExistence type="inferred from homology"/>
<dbReference type="InterPro" id="IPR006121">
    <property type="entry name" value="HMA_dom"/>
</dbReference>
<evidence type="ECO:0000256" key="5">
    <source>
        <dbReference type="ARBA" id="ARBA00022989"/>
    </source>
</evidence>
<comment type="subcellular location">
    <subcellularLocation>
        <location evidence="1 7">Membrane</location>
    </subcellularLocation>
</comment>
<dbReference type="SFLD" id="SFLDF00027">
    <property type="entry name" value="p-type_atpase"/>
    <property type="match status" value="1"/>
</dbReference>
<feature type="transmembrane region" description="Helical" evidence="7">
    <location>
        <begin position="1261"/>
        <end position="1280"/>
    </location>
</feature>
<dbReference type="Proteomes" id="UP000076584">
    <property type="component" value="Unassembled WGS sequence"/>
</dbReference>
<feature type="region of interest" description="Disordered" evidence="8">
    <location>
        <begin position="29"/>
        <end position="71"/>
    </location>
</feature>
<dbReference type="PRINTS" id="PR00120">
    <property type="entry name" value="HATPASE"/>
</dbReference>
<dbReference type="Gene3D" id="3.30.70.100">
    <property type="match status" value="1"/>
</dbReference>
<dbReference type="STRING" id="1573173.A0A167DX12"/>
<accession>A0A167DX12</accession>
<dbReference type="InterPro" id="IPR044492">
    <property type="entry name" value="P_typ_ATPase_HD_dom"/>
</dbReference>
<dbReference type="InterPro" id="IPR059000">
    <property type="entry name" value="ATPase_P-type_domA"/>
</dbReference>
<dbReference type="Pfam" id="PF00702">
    <property type="entry name" value="Hydrolase"/>
    <property type="match status" value="1"/>
</dbReference>